<evidence type="ECO:0000313" key="2">
    <source>
        <dbReference type="Proteomes" id="UP000827872"/>
    </source>
</evidence>
<comment type="caution">
    <text evidence="1">The sequence shown here is derived from an EMBL/GenBank/DDBJ whole genome shotgun (WGS) entry which is preliminary data.</text>
</comment>
<keyword evidence="2" id="KW-1185">Reference proteome</keyword>
<evidence type="ECO:0000313" key="1">
    <source>
        <dbReference type="EMBL" id="KAH7996268.1"/>
    </source>
</evidence>
<gene>
    <name evidence="1" type="ORF">K3G42_003442</name>
</gene>
<sequence length="356" mass="39002">MLADSPPVVVEAAMAPTPCRAAGTRGSLRPVNHPSFTLQGPNQELAFLRAMRGPVPGLHWEAPDLTDSIVKAWAVRLTYGGGSPHEAQTNQPPARLGAACSRRGTGWCFQEDGGFGPPTPAPPSFQELQERAEKGLREMLGQLLRRTTSTGHVVGPPGHLAYWLQTSCPATRSRAASLSSCLLHFAGRLPSFKVQDSAALGNLLVQLAVSLVDPDTGIRAQARGTLGQLHRLLQCRRGLRKKTRAPRWEANPGQPWKEGYLHLRLVGEKQKEAFAQAAWGNVSHLAQDWVREGSLVLLYSVLGQARQLLEEEEEDDLRMSLSALLYKLWKGREAPSEIQALLPKTDVCPILDRQHK</sequence>
<dbReference type="EMBL" id="CM037628">
    <property type="protein sequence ID" value="KAH7996268.1"/>
    <property type="molecule type" value="Genomic_DNA"/>
</dbReference>
<accession>A0ACB8EUA9</accession>
<name>A0ACB8EUA9_9SAUR</name>
<organism evidence="1 2">
    <name type="scientific">Sphaerodactylus townsendi</name>
    <dbReference type="NCBI Taxonomy" id="933632"/>
    <lineage>
        <taxon>Eukaryota</taxon>
        <taxon>Metazoa</taxon>
        <taxon>Chordata</taxon>
        <taxon>Craniata</taxon>
        <taxon>Vertebrata</taxon>
        <taxon>Euteleostomi</taxon>
        <taxon>Lepidosauria</taxon>
        <taxon>Squamata</taxon>
        <taxon>Bifurcata</taxon>
        <taxon>Gekkota</taxon>
        <taxon>Sphaerodactylidae</taxon>
        <taxon>Sphaerodactylus</taxon>
    </lineage>
</organism>
<dbReference type="Proteomes" id="UP000827872">
    <property type="component" value="Linkage Group LG15"/>
</dbReference>
<reference evidence="1" key="1">
    <citation type="submission" date="2021-08" db="EMBL/GenBank/DDBJ databases">
        <title>The first chromosome-level gecko genome reveals the dynamic sex chromosomes of Neotropical dwarf geckos (Sphaerodactylidae: Sphaerodactylus).</title>
        <authorList>
            <person name="Pinto B.J."/>
            <person name="Keating S.E."/>
            <person name="Gamble T."/>
        </authorList>
    </citation>
    <scope>NUCLEOTIDE SEQUENCE</scope>
    <source>
        <strain evidence="1">TG3544</strain>
    </source>
</reference>
<protein>
    <submittedName>
        <fullName evidence="1">Uncharacterized protein</fullName>
    </submittedName>
</protein>
<proteinExistence type="predicted"/>